<gene>
    <name evidence="2" type="primary">spop-b_5</name>
    <name evidence="2" type="ORF">AVEN_242163_1</name>
</gene>
<dbReference type="InterPro" id="IPR011333">
    <property type="entry name" value="SKP1/BTB/POZ_sf"/>
</dbReference>
<dbReference type="Gene3D" id="1.25.40.420">
    <property type="match status" value="1"/>
</dbReference>
<comment type="caution">
    <text evidence="2">The sequence shown here is derived from an EMBL/GenBank/DDBJ whole genome shotgun (WGS) entry which is preliminary data.</text>
</comment>
<dbReference type="Proteomes" id="UP000499080">
    <property type="component" value="Unassembled WGS sequence"/>
</dbReference>
<dbReference type="SUPFAM" id="SSF54695">
    <property type="entry name" value="POZ domain"/>
    <property type="match status" value="1"/>
</dbReference>
<organism evidence="2 3">
    <name type="scientific">Araneus ventricosus</name>
    <name type="common">Orbweaver spider</name>
    <name type="synonym">Epeira ventricosa</name>
    <dbReference type="NCBI Taxonomy" id="182803"/>
    <lineage>
        <taxon>Eukaryota</taxon>
        <taxon>Metazoa</taxon>
        <taxon>Ecdysozoa</taxon>
        <taxon>Arthropoda</taxon>
        <taxon>Chelicerata</taxon>
        <taxon>Arachnida</taxon>
        <taxon>Araneae</taxon>
        <taxon>Araneomorphae</taxon>
        <taxon>Entelegynae</taxon>
        <taxon>Araneoidea</taxon>
        <taxon>Araneidae</taxon>
        <taxon>Araneus</taxon>
    </lineage>
</organism>
<dbReference type="EMBL" id="BGPR01000355">
    <property type="protein sequence ID" value="GBM15119.1"/>
    <property type="molecule type" value="Genomic_DNA"/>
</dbReference>
<dbReference type="PROSITE" id="PS50097">
    <property type="entry name" value="BTB"/>
    <property type="match status" value="1"/>
</dbReference>
<dbReference type="SMART" id="SM00225">
    <property type="entry name" value="BTB"/>
    <property type="match status" value="1"/>
</dbReference>
<accession>A0A4Y2DFV5</accession>
<evidence type="ECO:0000313" key="2">
    <source>
        <dbReference type="EMBL" id="GBM15119.1"/>
    </source>
</evidence>
<dbReference type="Gene3D" id="3.30.710.10">
    <property type="entry name" value="Potassium Channel Kv1.1, Chain A"/>
    <property type="match status" value="1"/>
</dbReference>
<keyword evidence="3" id="KW-1185">Reference proteome</keyword>
<evidence type="ECO:0000313" key="3">
    <source>
        <dbReference type="Proteomes" id="UP000499080"/>
    </source>
</evidence>
<protein>
    <submittedName>
        <fullName evidence="2">Speckle-type POZ protein B</fullName>
    </submittedName>
</protein>
<feature type="domain" description="BTB" evidence="1">
    <location>
        <begin position="162"/>
        <end position="229"/>
    </location>
</feature>
<dbReference type="Pfam" id="PF00651">
    <property type="entry name" value="BTB"/>
    <property type="match status" value="1"/>
</dbReference>
<dbReference type="PANTHER" id="PTHR24413">
    <property type="entry name" value="SPECKLE-TYPE POZ PROTEIN"/>
    <property type="match status" value="1"/>
</dbReference>
<name>A0A4Y2DFV5_ARAVE</name>
<dbReference type="OrthoDB" id="6427472at2759"/>
<proteinExistence type="predicted"/>
<sequence length="324" mass="37568">MMKCSIRMTTKMHEIRSTIENVSKLKEDTIVTGPDFYLACECLCCISFKKSDTNLFVYICNKSATEIKIVRKLLLYDCNNIKLHEENEINFSLKKDQDTDVIGRVPNRTRFDTLTNDTLIIDLWVNIKEVIGIKINCFKCDTEPGRKMREDFKTMLENPVNSDVSLQVGDERIPAHWSILCSRSPYFKKMFDSGMRERVQNSVTIADLSLDTVKKLIQFLYTADFVEKDDLKELFDLYYAADKCEVLDLRHLCACKIINNATADNVCQILQLAHCHNDKRLKMEAMDFIRSHSNAVFQTEGWEKFKVSEPLAAEFCSFFCMKEN</sequence>
<dbReference type="CDD" id="cd18186">
    <property type="entry name" value="BTB_POZ_ZBTB_KLHL-like"/>
    <property type="match status" value="1"/>
</dbReference>
<dbReference type="AlphaFoldDB" id="A0A4Y2DFV5"/>
<dbReference type="InterPro" id="IPR000210">
    <property type="entry name" value="BTB/POZ_dom"/>
</dbReference>
<evidence type="ECO:0000259" key="1">
    <source>
        <dbReference type="PROSITE" id="PS50097"/>
    </source>
</evidence>
<reference evidence="2 3" key="1">
    <citation type="journal article" date="2019" name="Sci. Rep.">
        <title>Orb-weaving spider Araneus ventricosus genome elucidates the spidroin gene catalogue.</title>
        <authorList>
            <person name="Kono N."/>
            <person name="Nakamura H."/>
            <person name="Ohtoshi R."/>
            <person name="Moran D.A.P."/>
            <person name="Shinohara A."/>
            <person name="Yoshida Y."/>
            <person name="Fujiwara M."/>
            <person name="Mori M."/>
            <person name="Tomita M."/>
            <person name="Arakawa K."/>
        </authorList>
    </citation>
    <scope>NUCLEOTIDE SEQUENCE [LARGE SCALE GENOMIC DNA]</scope>
</reference>